<gene>
    <name evidence="1" type="ORF">Poly41_24820</name>
</gene>
<keyword evidence="2" id="KW-1185">Reference proteome</keyword>
<dbReference type="AlphaFoldDB" id="A0A5C6DUN4"/>
<dbReference type="EMBL" id="SJPV01000003">
    <property type="protein sequence ID" value="TWU39627.1"/>
    <property type="molecule type" value="Genomic_DNA"/>
</dbReference>
<proteinExistence type="predicted"/>
<evidence type="ECO:0000313" key="2">
    <source>
        <dbReference type="Proteomes" id="UP000319143"/>
    </source>
</evidence>
<accession>A0A5C6DUN4</accession>
<evidence type="ECO:0000313" key="1">
    <source>
        <dbReference type="EMBL" id="TWU39627.1"/>
    </source>
</evidence>
<organism evidence="1 2">
    <name type="scientific">Novipirellula artificiosorum</name>
    <dbReference type="NCBI Taxonomy" id="2528016"/>
    <lineage>
        <taxon>Bacteria</taxon>
        <taxon>Pseudomonadati</taxon>
        <taxon>Planctomycetota</taxon>
        <taxon>Planctomycetia</taxon>
        <taxon>Pirellulales</taxon>
        <taxon>Pirellulaceae</taxon>
        <taxon>Novipirellula</taxon>
    </lineage>
</organism>
<comment type="caution">
    <text evidence="1">The sequence shown here is derived from an EMBL/GenBank/DDBJ whole genome shotgun (WGS) entry which is preliminary data.</text>
</comment>
<protein>
    <submittedName>
        <fullName evidence="1">Uncharacterized protein</fullName>
    </submittedName>
</protein>
<sequence length="59" mass="6353">MVQMPPLSSGAVARSLGFPCTANFGGYHRDEEIVLLETNSVASINGYHPFSQPIKNTDS</sequence>
<dbReference type="Proteomes" id="UP000319143">
    <property type="component" value="Unassembled WGS sequence"/>
</dbReference>
<reference evidence="1 2" key="1">
    <citation type="submission" date="2019-02" db="EMBL/GenBank/DDBJ databases">
        <title>Deep-cultivation of Planctomycetes and their phenomic and genomic characterization uncovers novel biology.</title>
        <authorList>
            <person name="Wiegand S."/>
            <person name="Jogler M."/>
            <person name="Boedeker C."/>
            <person name="Pinto D."/>
            <person name="Vollmers J."/>
            <person name="Rivas-Marin E."/>
            <person name="Kohn T."/>
            <person name="Peeters S.H."/>
            <person name="Heuer A."/>
            <person name="Rast P."/>
            <person name="Oberbeckmann S."/>
            <person name="Bunk B."/>
            <person name="Jeske O."/>
            <person name="Meyerdierks A."/>
            <person name="Storesund J.E."/>
            <person name="Kallscheuer N."/>
            <person name="Luecker S."/>
            <person name="Lage O.M."/>
            <person name="Pohl T."/>
            <person name="Merkel B.J."/>
            <person name="Hornburger P."/>
            <person name="Mueller R.-W."/>
            <person name="Bruemmer F."/>
            <person name="Labrenz M."/>
            <person name="Spormann A.M."/>
            <person name="Op Den Camp H."/>
            <person name="Overmann J."/>
            <person name="Amann R."/>
            <person name="Jetten M.S.M."/>
            <person name="Mascher T."/>
            <person name="Medema M.H."/>
            <person name="Devos D.P."/>
            <person name="Kaster A.-K."/>
            <person name="Ovreas L."/>
            <person name="Rohde M."/>
            <person name="Galperin M.Y."/>
            <person name="Jogler C."/>
        </authorList>
    </citation>
    <scope>NUCLEOTIDE SEQUENCE [LARGE SCALE GENOMIC DNA]</scope>
    <source>
        <strain evidence="1 2">Poly41</strain>
    </source>
</reference>
<name>A0A5C6DUN4_9BACT</name>